<sequence length="61" mass="7387">MEEFYTLQEIADMLKIHIETVRELVRKKELPAIKASRRDYRVRRSAFEEFLRKRSTTGDDN</sequence>
<reference evidence="2 3" key="1">
    <citation type="journal article" date="2011" name="Stand. Genomic Sci.">
        <title>Non-contiguous finished genome sequence and contextual data of the filamentous soil bacterium Ktedonobacter racemifer type strain (SOSP1-21).</title>
        <authorList>
            <person name="Chang Y.J."/>
            <person name="Land M."/>
            <person name="Hauser L."/>
            <person name="Chertkov O."/>
            <person name="Del Rio T.G."/>
            <person name="Nolan M."/>
            <person name="Copeland A."/>
            <person name="Tice H."/>
            <person name="Cheng J.F."/>
            <person name="Lucas S."/>
            <person name="Han C."/>
            <person name="Goodwin L."/>
            <person name="Pitluck S."/>
            <person name="Ivanova N."/>
            <person name="Ovchinikova G."/>
            <person name="Pati A."/>
            <person name="Chen A."/>
            <person name="Palaniappan K."/>
            <person name="Mavromatis K."/>
            <person name="Liolios K."/>
            <person name="Brettin T."/>
            <person name="Fiebig A."/>
            <person name="Rohde M."/>
            <person name="Abt B."/>
            <person name="Goker M."/>
            <person name="Detter J.C."/>
            <person name="Woyke T."/>
            <person name="Bristow J."/>
            <person name="Eisen J.A."/>
            <person name="Markowitz V."/>
            <person name="Hugenholtz P."/>
            <person name="Kyrpides N.C."/>
            <person name="Klenk H.P."/>
            <person name="Lapidus A."/>
        </authorList>
    </citation>
    <scope>NUCLEOTIDE SEQUENCE [LARGE SCALE GENOMIC DNA]</scope>
    <source>
        <strain evidence="3">DSM 44963</strain>
    </source>
</reference>
<comment type="caution">
    <text evidence="2">The sequence shown here is derived from an EMBL/GenBank/DDBJ whole genome shotgun (WGS) entry which is preliminary data.</text>
</comment>
<evidence type="ECO:0000313" key="3">
    <source>
        <dbReference type="Proteomes" id="UP000004508"/>
    </source>
</evidence>
<organism evidence="2 3">
    <name type="scientific">Ktedonobacter racemifer DSM 44963</name>
    <dbReference type="NCBI Taxonomy" id="485913"/>
    <lineage>
        <taxon>Bacteria</taxon>
        <taxon>Bacillati</taxon>
        <taxon>Chloroflexota</taxon>
        <taxon>Ktedonobacteria</taxon>
        <taxon>Ktedonobacterales</taxon>
        <taxon>Ktedonobacteraceae</taxon>
        <taxon>Ktedonobacter</taxon>
    </lineage>
</organism>
<dbReference type="GO" id="GO:0003677">
    <property type="term" value="F:DNA binding"/>
    <property type="evidence" value="ECO:0007669"/>
    <property type="project" value="InterPro"/>
</dbReference>
<dbReference type="InterPro" id="IPR009061">
    <property type="entry name" value="DNA-bd_dom_put_sf"/>
</dbReference>
<dbReference type="OrthoDB" id="163451at2"/>
<dbReference type="EMBL" id="ADVG01000001">
    <property type="protein sequence ID" value="EFH88522.1"/>
    <property type="molecule type" value="Genomic_DNA"/>
</dbReference>
<protein>
    <submittedName>
        <fullName evidence="2">DNA binding domain protein, excisionase family</fullName>
    </submittedName>
</protein>
<dbReference type="AlphaFoldDB" id="D6TES3"/>
<dbReference type="SUPFAM" id="SSF46955">
    <property type="entry name" value="Putative DNA-binding domain"/>
    <property type="match status" value="1"/>
</dbReference>
<keyword evidence="3" id="KW-1185">Reference proteome</keyword>
<gene>
    <name evidence="2" type="ORF">Krac_9997</name>
</gene>
<name>D6TES3_KTERA</name>
<accession>D6TES3</accession>
<dbReference type="InterPro" id="IPR010093">
    <property type="entry name" value="SinI_DNA-bd"/>
</dbReference>
<evidence type="ECO:0000313" key="2">
    <source>
        <dbReference type="EMBL" id="EFH88522.1"/>
    </source>
</evidence>
<dbReference type="Pfam" id="PF12728">
    <property type="entry name" value="HTH_17"/>
    <property type="match status" value="1"/>
</dbReference>
<dbReference type="NCBIfam" id="TIGR01764">
    <property type="entry name" value="excise"/>
    <property type="match status" value="1"/>
</dbReference>
<dbReference type="RefSeq" id="WP_007904579.1">
    <property type="nucleotide sequence ID" value="NZ_ADVG01000001.1"/>
</dbReference>
<proteinExistence type="predicted"/>
<dbReference type="Proteomes" id="UP000004508">
    <property type="component" value="Unassembled WGS sequence"/>
</dbReference>
<dbReference type="InterPro" id="IPR041657">
    <property type="entry name" value="HTH_17"/>
</dbReference>
<evidence type="ECO:0000259" key="1">
    <source>
        <dbReference type="Pfam" id="PF12728"/>
    </source>
</evidence>
<feature type="domain" description="Helix-turn-helix" evidence="1">
    <location>
        <begin position="4"/>
        <end position="55"/>
    </location>
</feature>
<dbReference type="InParanoid" id="D6TES3"/>